<dbReference type="Proteomes" id="UP000230557">
    <property type="component" value="Unassembled WGS sequence"/>
</dbReference>
<organism evidence="1 2">
    <name type="scientific">Candidatus Doudnabacteria bacterium CG10_big_fil_rev_8_21_14_0_10_41_10</name>
    <dbReference type="NCBI Taxonomy" id="1974551"/>
    <lineage>
        <taxon>Bacteria</taxon>
        <taxon>Candidatus Doudnaibacteriota</taxon>
    </lineage>
</organism>
<evidence type="ECO:0000313" key="2">
    <source>
        <dbReference type="Proteomes" id="UP000230557"/>
    </source>
</evidence>
<sequence length="243" mass="27391">MDGLLKCSRYAFGPNRLHYCGPDASAEVKAYIDNGVQDFGLAKLLTGFRTMYPYLQLIAGANGIADPFDVRVVEAYWLGNDLLTGITKQQLYIHLLDTLQLKKRLGVKHFEYVKTAIGNGAMPHHNFHVFDIWKRNGNSEREHTLDSLDSCRISWGKVIKAEGPALEIQNNPLTISHGQIKIDETQTKKIFRHLESSYDIEQLKPGQIVSIHWGVPCEIITKNQAKVLDKLTLKHLAIANQSL</sequence>
<gene>
    <name evidence="1" type="ORF">COT91_03230</name>
</gene>
<reference evidence="2" key="1">
    <citation type="submission" date="2017-09" db="EMBL/GenBank/DDBJ databases">
        <title>Depth-based differentiation of microbial function through sediment-hosted aquifers and enrichment of novel symbionts in the deep terrestrial subsurface.</title>
        <authorList>
            <person name="Probst A.J."/>
            <person name="Ladd B."/>
            <person name="Jarett J.K."/>
            <person name="Geller-Mcgrath D.E."/>
            <person name="Sieber C.M.K."/>
            <person name="Emerson J.B."/>
            <person name="Anantharaman K."/>
            <person name="Thomas B.C."/>
            <person name="Malmstrom R."/>
            <person name="Stieglmeier M."/>
            <person name="Klingl A."/>
            <person name="Woyke T."/>
            <person name="Ryan C.M."/>
            <person name="Banfield J.F."/>
        </authorList>
    </citation>
    <scope>NUCLEOTIDE SEQUENCE [LARGE SCALE GENOMIC DNA]</scope>
</reference>
<evidence type="ECO:0000313" key="1">
    <source>
        <dbReference type="EMBL" id="PIR97089.1"/>
    </source>
</evidence>
<dbReference type="AlphaFoldDB" id="A0A2H0VFF7"/>
<comment type="caution">
    <text evidence="1">The sequence shown here is derived from an EMBL/GenBank/DDBJ whole genome shotgun (WGS) entry which is preliminary data.</text>
</comment>
<dbReference type="EMBL" id="PFAJ01000044">
    <property type="protein sequence ID" value="PIR97089.1"/>
    <property type="molecule type" value="Genomic_DNA"/>
</dbReference>
<dbReference type="Pfam" id="PF19927">
    <property type="entry name" value="DUF6390"/>
    <property type="match status" value="1"/>
</dbReference>
<name>A0A2H0VFF7_9BACT</name>
<proteinExistence type="predicted"/>
<dbReference type="InterPro" id="IPR045660">
    <property type="entry name" value="DUF6390"/>
</dbReference>
<accession>A0A2H0VFF7</accession>
<protein>
    <submittedName>
        <fullName evidence="1">Uncharacterized protein</fullName>
    </submittedName>
</protein>